<evidence type="ECO:0000256" key="4">
    <source>
        <dbReference type="ARBA" id="ARBA00011857"/>
    </source>
</evidence>
<feature type="binding site" evidence="8">
    <location>
        <position position="152"/>
    </location>
    <ligand>
        <name>Zn(2+)</name>
        <dbReference type="ChEBI" id="CHEBI:29105"/>
    </ligand>
</feature>
<keyword evidence="5 8" id="KW-0554">One-carbon metabolism</keyword>
<dbReference type="EC" id="3.5.4.16" evidence="8"/>
<evidence type="ECO:0000256" key="8">
    <source>
        <dbReference type="HAMAP-Rule" id="MF_00223"/>
    </source>
</evidence>
<dbReference type="GO" id="GO:0006729">
    <property type="term" value="P:tetrahydrobiopterin biosynthetic process"/>
    <property type="evidence" value="ECO:0007669"/>
    <property type="project" value="TreeGrafter"/>
</dbReference>
<sequence>MFALEHGFLSWSFLEMSGDFFLPDPAHSKPDRSSVVEDQFEPRNLHDPRRLKPDDDTSVGQDLPPTAKNVLRPTQAEAEQAVRVLLRWAGDDPDREGLIETPARVARSYREILGGYDTDPRSYLERVFEEIGGYDELVVLRDIPIASFCEHHMLPFTGKAHIGYLPSHRVVGISKLARVVHGFARRLQIQEKLTAQIAETIQEVLQPKGVGVVIISEHSCMTMRGVNTPGSRLITSHLLGAVRDDPRTREEFLALIHSGS</sequence>
<dbReference type="Pfam" id="PF01227">
    <property type="entry name" value="GTP_cyclohydroI"/>
    <property type="match status" value="1"/>
</dbReference>
<reference evidence="11 12" key="1">
    <citation type="journal article" date="2008" name="BMC Genomics">
        <title>Complete genome of Phenylobacterium zucineum - a novel facultative intracellular bacterium isolated from human erythroleukemia cell line K562.</title>
        <authorList>
            <person name="Luo Y."/>
            <person name="Xu X."/>
            <person name="Ding Z."/>
            <person name="Liu Z."/>
            <person name="Zhang B."/>
            <person name="Yan Z."/>
            <person name="Sun J."/>
            <person name="Hu S."/>
            <person name="Hu X."/>
        </authorList>
    </citation>
    <scope>NUCLEOTIDE SEQUENCE [LARGE SCALE GENOMIC DNA]</scope>
    <source>
        <strain evidence="12">HLK1</strain>
        <plasmid evidence="12">HLK1</plasmid>
        <plasmid evidence="12">Plasmid pHLK1</plasmid>
    </source>
</reference>
<keyword evidence="8" id="KW-0862">Zinc</keyword>
<dbReference type="GO" id="GO:0006730">
    <property type="term" value="P:one-carbon metabolic process"/>
    <property type="evidence" value="ECO:0007669"/>
    <property type="project" value="UniProtKB-UniRule"/>
</dbReference>
<feature type="compositionally biased region" description="Basic and acidic residues" evidence="9">
    <location>
        <begin position="26"/>
        <end position="55"/>
    </location>
</feature>
<dbReference type="UniPathway" id="UPA00848">
    <property type="reaction ID" value="UER00151"/>
</dbReference>
<dbReference type="GO" id="GO:0005737">
    <property type="term" value="C:cytoplasm"/>
    <property type="evidence" value="ECO:0007669"/>
    <property type="project" value="TreeGrafter"/>
</dbReference>
<dbReference type="GO" id="GO:0003934">
    <property type="term" value="F:GTP cyclohydrolase I activity"/>
    <property type="evidence" value="ECO:0007669"/>
    <property type="project" value="UniProtKB-UniRule"/>
</dbReference>
<dbReference type="PANTHER" id="PTHR11109:SF7">
    <property type="entry name" value="GTP CYCLOHYDROLASE 1"/>
    <property type="match status" value="1"/>
</dbReference>
<dbReference type="Gene3D" id="1.10.286.10">
    <property type="match status" value="1"/>
</dbReference>
<dbReference type="Proteomes" id="UP000001868">
    <property type="component" value="Plasmid pHLK1"/>
</dbReference>
<dbReference type="PANTHER" id="PTHR11109">
    <property type="entry name" value="GTP CYCLOHYDROLASE I"/>
    <property type="match status" value="1"/>
</dbReference>
<evidence type="ECO:0000256" key="1">
    <source>
        <dbReference type="ARBA" id="ARBA00001052"/>
    </source>
</evidence>
<evidence type="ECO:0000256" key="7">
    <source>
        <dbReference type="ARBA" id="ARBA00023134"/>
    </source>
</evidence>
<evidence type="ECO:0000256" key="2">
    <source>
        <dbReference type="ARBA" id="ARBA00005080"/>
    </source>
</evidence>
<dbReference type="NCBIfam" id="TIGR00063">
    <property type="entry name" value="folE"/>
    <property type="match status" value="1"/>
</dbReference>
<dbReference type="InterPro" id="IPR001474">
    <property type="entry name" value="GTP_CycHdrlase_I"/>
</dbReference>
<evidence type="ECO:0000256" key="3">
    <source>
        <dbReference type="ARBA" id="ARBA00008085"/>
    </source>
</evidence>
<dbReference type="EMBL" id="CP000748">
    <property type="protein sequence ID" value="ACG80072.1"/>
    <property type="molecule type" value="Genomic_DNA"/>
</dbReference>
<keyword evidence="7 8" id="KW-0342">GTP-binding</keyword>
<dbReference type="GO" id="GO:0008270">
    <property type="term" value="F:zinc ion binding"/>
    <property type="evidence" value="ECO:0007669"/>
    <property type="project" value="UniProtKB-UniRule"/>
</dbReference>
<evidence type="ECO:0000259" key="10">
    <source>
        <dbReference type="Pfam" id="PF01227"/>
    </source>
</evidence>
<comment type="catalytic activity">
    <reaction evidence="1 8">
        <text>GTP + H2O = 7,8-dihydroneopterin 3'-triphosphate + formate + H(+)</text>
        <dbReference type="Rhea" id="RHEA:17473"/>
        <dbReference type="ChEBI" id="CHEBI:15377"/>
        <dbReference type="ChEBI" id="CHEBI:15378"/>
        <dbReference type="ChEBI" id="CHEBI:15740"/>
        <dbReference type="ChEBI" id="CHEBI:37565"/>
        <dbReference type="ChEBI" id="CHEBI:58462"/>
        <dbReference type="EC" id="3.5.4.16"/>
    </reaction>
</comment>
<evidence type="ECO:0000256" key="9">
    <source>
        <dbReference type="SAM" id="MobiDB-lite"/>
    </source>
</evidence>
<evidence type="ECO:0000313" key="12">
    <source>
        <dbReference type="Proteomes" id="UP000001868"/>
    </source>
</evidence>
<name>B4RI97_PHEZH</name>
<protein>
    <recommendedName>
        <fullName evidence="8">GTP cyclohydrolase 1</fullName>
        <ecNumber evidence="8">3.5.4.16</ecNumber>
    </recommendedName>
    <alternativeName>
        <fullName evidence="8">GTP cyclohydrolase I</fullName>
        <shortName evidence="8">GTP-CH-I</shortName>
    </alternativeName>
</protein>
<keyword evidence="8" id="KW-0479">Metal-binding</keyword>
<dbReference type="InterPro" id="IPR018234">
    <property type="entry name" value="GTP_CycHdrlase_I_CS"/>
</dbReference>
<dbReference type="eggNOG" id="COG0302">
    <property type="taxonomic scope" value="Bacteria"/>
</dbReference>
<feature type="binding site" evidence="8">
    <location>
        <position position="149"/>
    </location>
    <ligand>
        <name>Zn(2+)</name>
        <dbReference type="ChEBI" id="CHEBI:29105"/>
    </ligand>
</feature>
<keyword evidence="12" id="KW-1185">Reference proteome</keyword>
<dbReference type="FunFam" id="1.10.286.10:FF:000001">
    <property type="entry name" value="GTP cyclohydrolase 1"/>
    <property type="match status" value="1"/>
</dbReference>
<feature type="binding site" evidence="8">
    <location>
        <position position="220"/>
    </location>
    <ligand>
        <name>Zn(2+)</name>
        <dbReference type="ChEBI" id="CHEBI:29105"/>
    </ligand>
</feature>
<comment type="subunit">
    <text evidence="8">Homopolymer.</text>
</comment>
<dbReference type="GO" id="GO:0005525">
    <property type="term" value="F:GTP binding"/>
    <property type="evidence" value="ECO:0007669"/>
    <property type="project" value="UniProtKB-KW"/>
</dbReference>
<dbReference type="InterPro" id="IPR020602">
    <property type="entry name" value="GTP_CycHdrlase_I_dom"/>
</dbReference>
<evidence type="ECO:0000256" key="5">
    <source>
        <dbReference type="ARBA" id="ARBA00022563"/>
    </source>
</evidence>
<dbReference type="InterPro" id="IPR043133">
    <property type="entry name" value="GTP-CH-I_C/QueF"/>
</dbReference>
<accession>B4RI97</accession>
<feature type="domain" description="GTP cyclohydrolase I" evidence="10">
    <location>
        <begin position="79"/>
        <end position="256"/>
    </location>
</feature>
<gene>
    <name evidence="8" type="primary">folE</name>
    <name evidence="11" type="ordered locus">PHZ_p0129</name>
</gene>
<feature type="region of interest" description="Disordered" evidence="9">
    <location>
        <begin position="25"/>
        <end position="67"/>
    </location>
</feature>
<geneLocation type="plasmid" evidence="12">
    <name>pHLK1</name>
</geneLocation>
<comment type="subunit">
    <text evidence="4">Toroid-shaped homodecamer, composed of two pentamers of five dimers.</text>
</comment>
<dbReference type="NCBIfam" id="NF006825">
    <property type="entry name" value="PRK09347.1-2"/>
    <property type="match status" value="1"/>
</dbReference>
<comment type="similarity">
    <text evidence="3 8">Belongs to the GTP cyclohydrolase I family.</text>
</comment>
<dbReference type="InterPro" id="IPR043134">
    <property type="entry name" value="GTP-CH-I_N"/>
</dbReference>
<dbReference type="KEGG" id="pzu:PHZ_p0129"/>
<evidence type="ECO:0000256" key="6">
    <source>
        <dbReference type="ARBA" id="ARBA00022801"/>
    </source>
</evidence>
<proteinExistence type="inferred from homology"/>
<keyword evidence="6 8" id="KW-0378">Hydrolase</keyword>
<comment type="pathway">
    <text evidence="2 8">Cofactor biosynthesis; 7,8-dihydroneopterin triphosphate biosynthesis; 7,8-dihydroneopterin triphosphate from GTP: step 1/1.</text>
</comment>
<dbReference type="HOGENOM" id="CLU_049768_1_0_5"/>
<dbReference type="AlphaFoldDB" id="B4RI97"/>
<dbReference type="GO" id="GO:0046654">
    <property type="term" value="P:tetrahydrofolate biosynthetic process"/>
    <property type="evidence" value="ECO:0007669"/>
    <property type="project" value="UniProtKB-UniRule"/>
</dbReference>
<dbReference type="SUPFAM" id="SSF55620">
    <property type="entry name" value="Tetrahydrobiopterin biosynthesis enzymes-like"/>
    <property type="match status" value="1"/>
</dbReference>
<evidence type="ECO:0000313" key="11">
    <source>
        <dbReference type="EMBL" id="ACG80072.1"/>
    </source>
</evidence>
<dbReference type="PROSITE" id="PS00860">
    <property type="entry name" value="GTP_CYCLOHYDROL_1_2"/>
    <property type="match status" value="1"/>
</dbReference>
<dbReference type="Gene3D" id="3.30.1130.10">
    <property type="match status" value="1"/>
</dbReference>
<keyword evidence="11" id="KW-0614">Plasmid</keyword>
<keyword evidence="8" id="KW-0547">Nucleotide-binding</keyword>
<dbReference type="FunFam" id="3.30.1130.10:FF:000001">
    <property type="entry name" value="GTP cyclohydrolase 1"/>
    <property type="match status" value="1"/>
</dbReference>
<dbReference type="PROSITE" id="PS00859">
    <property type="entry name" value="GTP_CYCLOHYDROL_1_1"/>
    <property type="match status" value="1"/>
</dbReference>
<organism evidence="11 12">
    <name type="scientific">Phenylobacterium zucineum (strain HLK1)</name>
    <dbReference type="NCBI Taxonomy" id="450851"/>
    <lineage>
        <taxon>Bacteria</taxon>
        <taxon>Pseudomonadati</taxon>
        <taxon>Pseudomonadota</taxon>
        <taxon>Alphaproteobacteria</taxon>
        <taxon>Caulobacterales</taxon>
        <taxon>Caulobacteraceae</taxon>
        <taxon>Phenylobacterium</taxon>
    </lineage>
</organism>
<dbReference type="NCBIfam" id="NF006826">
    <property type="entry name" value="PRK09347.1-3"/>
    <property type="match status" value="1"/>
</dbReference>
<dbReference type="HAMAP" id="MF_00223">
    <property type="entry name" value="FolE"/>
    <property type="match status" value="1"/>
</dbReference>